<dbReference type="GO" id="GO:0005524">
    <property type="term" value="F:ATP binding"/>
    <property type="evidence" value="ECO:0007669"/>
    <property type="project" value="UniProtKB-KW"/>
</dbReference>
<comment type="pathway">
    <text evidence="1">Carbohydrate acid metabolism; D-gluconate degradation.</text>
</comment>
<evidence type="ECO:0000256" key="2">
    <source>
        <dbReference type="ARBA" id="ARBA00008420"/>
    </source>
</evidence>
<keyword evidence="6" id="KW-0418">Kinase</keyword>
<dbReference type="PANTHER" id="PTHR43442:SF3">
    <property type="entry name" value="GLUCONOKINASE-RELATED"/>
    <property type="match status" value="1"/>
</dbReference>
<evidence type="ECO:0000256" key="9">
    <source>
        <dbReference type="ARBA" id="ARBA00048090"/>
    </source>
</evidence>
<evidence type="ECO:0000256" key="5">
    <source>
        <dbReference type="ARBA" id="ARBA00022741"/>
    </source>
</evidence>
<gene>
    <name evidence="11" type="ORF">SKAU_G00016740</name>
</gene>
<dbReference type="EC" id="2.7.1.12" evidence="3"/>
<keyword evidence="4" id="KW-0808">Transferase</keyword>
<dbReference type="OrthoDB" id="275177at2759"/>
<evidence type="ECO:0000256" key="1">
    <source>
        <dbReference type="ARBA" id="ARBA00004875"/>
    </source>
</evidence>
<dbReference type="FunFam" id="3.40.50.300:FF:000522">
    <property type="entry name" value="Gluconokinase"/>
    <property type="match status" value="1"/>
</dbReference>
<proteinExistence type="inferred from homology"/>
<evidence type="ECO:0000256" key="10">
    <source>
        <dbReference type="ARBA" id="ARBA00067578"/>
    </source>
</evidence>
<dbReference type="InterPro" id="IPR027417">
    <property type="entry name" value="P-loop_NTPase"/>
</dbReference>
<dbReference type="SUPFAM" id="SSF52540">
    <property type="entry name" value="P-loop containing nucleoside triphosphate hydrolases"/>
    <property type="match status" value="1"/>
</dbReference>
<dbReference type="PANTHER" id="PTHR43442">
    <property type="entry name" value="GLUCONOKINASE-RELATED"/>
    <property type="match status" value="1"/>
</dbReference>
<comment type="similarity">
    <text evidence="2">Belongs to the gluconokinase GntK/GntV family.</text>
</comment>
<dbReference type="GO" id="GO:0046316">
    <property type="term" value="F:gluconokinase activity"/>
    <property type="evidence" value="ECO:0007669"/>
    <property type="project" value="UniProtKB-EC"/>
</dbReference>
<keyword evidence="7" id="KW-0067">ATP-binding</keyword>
<keyword evidence="5" id="KW-0547">Nucleotide-binding</keyword>
<evidence type="ECO:0000256" key="8">
    <source>
        <dbReference type="ARBA" id="ARBA00029835"/>
    </source>
</evidence>
<protein>
    <recommendedName>
        <fullName evidence="10">Probable gluconokinase</fullName>
        <ecNumber evidence="3">2.7.1.12</ecNumber>
    </recommendedName>
    <alternativeName>
        <fullName evidence="8">Gluconate kinase</fullName>
    </alternativeName>
</protein>
<organism evidence="11 12">
    <name type="scientific">Synaphobranchus kaupii</name>
    <name type="common">Kaup's arrowtooth eel</name>
    <dbReference type="NCBI Taxonomy" id="118154"/>
    <lineage>
        <taxon>Eukaryota</taxon>
        <taxon>Metazoa</taxon>
        <taxon>Chordata</taxon>
        <taxon>Craniata</taxon>
        <taxon>Vertebrata</taxon>
        <taxon>Euteleostomi</taxon>
        <taxon>Actinopterygii</taxon>
        <taxon>Neopterygii</taxon>
        <taxon>Teleostei</taxon>
        <taxon>Anguilliformes</taxon>
        <taxon>Synaphobranchidae</taxon>
        <taxon>Synaphobranchus</taxon>
    </lineage>
</organism>
<comment type="caution">
    <text evidence="11">The sequence shown here is derived from an EMBL/GenBank/DDBJ whole genome shotgun (WGS) entry which is preliminary data.</text>
</comment>
<keyword evidence="12" id="KW-1185">Reference proteome</keyword>
<evidence type="ECO:0000256" key="6">
    <source>
        <dbReference type="ARBA" id="ARBA00022777"/>
    </source>
</evidence>
<evidence type="ECO:0000256" key="4">
    <source>
        <dbReference type="ARBA" id="ARBA00022679"/>
    </source>
</evidence>
<dbReference type="GO" id="GO:0005975">
    <property type="term" value="P:carbohydrate metabolic process"/>
    <property type="evidence" value="ECO:0007669"/>
    <property type="project" value="InterPro"/>
</dbReference>
<accession>A0A9Q1GAZ7</accession>
<evidence type="ECO:0000256" key="3">
    <source>
        <dbReference type="ARBA" id="ARBA00012054"/>
    </source>
</evidence>
<evidence type="ECO:0000256" key="7">
    <source>
        <dbReference type="ARBA" id="ARBA00022840"/>
    </source>
</evidence>
<name>A0A9Q1GAZ7_SYNKA</name>
<dbReference type="Gene3D" id="3.40.50.300">
    <property type="entry name" value="P-loop containing nucleotide triphosphate hydrolases"/>
    <property type="match status" value="1"/>
</dbReference>
<dbReference type="Pfam" id="PF13671">
    <property type="entry name" value="AAA_33"/>
    <property type="match status" value="1"/>
</dbReference>
<evidence type="ECO:0000313" key="11">
    <source>
        <dbReference type="EMBL" id="KAJ8380896.1"/>
    </source>
</evidence>
<dbReference type="EMBL" id="JAINUF010000001">
    <property type="protein sequence ID" value="KAJ8380896.1"/>
    <property type="molecule type" value="Genomic_DNA"/>
</dbReference>
<dbReference type="InterPro" id="IPR006001">
    <property type="entry name" value="Therm_gnt_kin"/>
</dbReference>
<comment type="catalytic activity">
    <reaction evidence="9">
        <text>D-gluconate + ATP = 6-phospho-D-gluconate + ADP + H(+)</text>
        <dbReference type="Rhea" id="RHEA:19433"/>
        <dbReference type="ChEBI" id="CHEBI:15378"/>
        <dbReference type="ChEBI" id="CHEBI:18391"/>
        <dbReference type="ChEBI" id="CHEBI:30616"/>
        <dbReference type="ChEBI" id="CHEBI:58759"/>
        <dbReference type="ChEBI" id="CHEBI:456216"/>
        <dbReference type="EC" id="2.7.1.12"/>
    </reaction>
</comment>
<dbReference type="Proteomes" id="UP001152622">
    <property type="component" value="Chromosome 1"/>
</dbReference>
<evidence type="ECO:0000313" key="12">
    <source>
        <dbReference type="Proteomes" id="UP001152622"/>
    </source>
</evidence>
<dbReference type="AlphaFoldDB" id="A0A9Q1GAZ7"/>
<reference evidence="11" key="1">
    <citation type="journal article" date="2023" name="Science">
        <title>Genome structures resolve the early diversification of teleost fishes.</title>
        <authorList>
            <person name="Parey E."/>
            <person name="Louis A."/>
            <person name="Montfort J."/>
            <person name="Bouchez O."/>
            <person name="Roques C."/>
            <person name="Iampietro C."/>
            <person name="Lluch J."/>
            <person name="Castinel A."/>
            <person name="Donnadieu C."/>
            <person name="Desvignes T."/>
            <person name="Floi Bucao C."/>
            <person name="Jouanno E."/>
            <person name="Wen M."/>
            <person name="Mejri S."/>
            <person name="Dirks R."/>
            <person name="Jansen H."/>
            <person name="Henkel C."/>
            <person name="Chen W.J."/>
            <person name="Zahm M."/>
            <person name="Cabau C."/>
            <person name="Klopp C."/>
            <person name="Thompson A.W."/>
            <person name="Robinson-Rechavi M."/>
            <person name="Braasch I."/>
            <person name="Lecointre G."/>
            <person name="Bobe J."/>
            <person name="Postlethwait J.H."/>
            <person name="Berthelot C."/>
            <person name="Roest Crollius H."/>
            <person name="Guiguen Y."/>
        </authorList>
    </citation>
    <scope>NUCLEOTIDE SEQUENCE</scope>
    <source>
        <strain evidence="11">WJC10195</strain>
    </source>
</reference>
<sequence length="186" mass="20453">MILVIMGVSGSGKTTVGSFLSEKLGWTLYEGDDYHPKENIEKMGKGIPLTDQDRTPWLLLLHDIIQREMAAGTNAILICSALKKLYRQLLLFGRCALHSSHGVAEGGARVKDGLEGVLFAFLQGSFQLIQERVQARRGHFMSPSLLQSQFDALEPPSSAENALTVDIQKSMSEITAEIERTLSAHL</sequence>
<dbReference type="CDD" id="cd02021">
    <property type="entry name" value="GntK"/>
    <property type="match status" value="1"/>
</dbReference>
<dbReference type="GO" id="GO:0005737">
    <property type="term" value="C:cytoplasm"/>
    <property type="evidence" value="ECO:0007669"/>
    <property type="project" value="TreeGrafter"/>
</dbReference>